<dbReference type="RefSeq" id="WP_060940061.1">
    <property type="nucleotide sequence ID" value="NZ_KQ957192.1"/>
</dbReference>
<evidence type="ECO:0000313" key="2">
    <source>
        <dbReference type="EMBL" id="KXA43839.1"/>
    </source>
</evidence>
<proteinExistence type="predicted"/>
<keyword evidence="1" id="KW-0472">Membrane</keyword>
<organism evidence="2 3">
    <name type="scientific">Prevotella corporis</name>
    <dbReference type="NCBI Taxonomy" id="28128"/>
    <lineage>
        <taxon>Bacteria</taxon>
        <taxon>Pseudomonadati</taxon>
        <taxon>Bacteroidota</taxon>
        <taxon>Bacteroidia</taxon>
        <taxon>Bacteroidales</taxon>
        <taxon>Prevotellaceae</taxon>
        <taxon>Prevotella</taxon>
    </lineage>
</organism>
<evidence type="ECO:0000313" key="3">
    <source>
        <dbReference type="Proteomes" id="UP000070533"/>
    </source>
</evidence>
<keyword evidence="3" id="KW-1185">Reference proteome</keyword>
<reference evidence="3" key="1">
    <citation type="submission" date="2016-01" db="EMBL/GenBank/DDBJ databases">
        <authorList>
            <person name="Mitreva M."/>
            <person name="Pepin K.H."/>
            <person name="Mihindukulasuriya K.A."/>
            <person name="Fulton R."/>
            <person name="Fronick C."/>
            <person name="O'Laughlin M."/>
            <person name="Miner T."/>
            <person name="Herter B."/>
            <person name="Rosa B.A."/>
            <person name="Cordes M."/>
            <person name="Tomlinson C."/>
            <person name="Wollam A."/>
            <person name="Palsikar V.B."/>
            <person name="Mardis E.R."/>
            <person name="Wilson R.K."/>
        </authorList>
    </citation>
    <scope>NUCLEOTIDE SEQUENCE [LARGE SCALE GENOMIC DNA]</scope>
    <source>
        <strain evidence="3">MJR7716</strain>
    </source>
</reference>
<dbReference type="EMBL" id="LRQG01000013">
    <property type="protein sequence ID" value="KXA43839.1"/>
    <property type="molecule type" value="Genomic_DNA"/>
</dbReference>
<feature type="transmembrane region" description="Helical" evidence="1">
    <location>
        <begin position="59"/>
        <end position="79"/>
    </location>
</feature>
<keyword evidence="1" id="KW-1133">Transmembrane helix</keyword>
<gene>
    <name evidence="2" type="ORF">HMPREF3226_00283</name>
</gene>
<protein>
    <submittedName>
        <fullName evidence="2">Uncharacterized protein</fullName>
    </submittedName>
</protein>
<sequence length="232" mass="25911">MNYSKIKTLPITPSEKALANVSLTLFVMSIVGLLLAFLNENEFVVDAVLTPEQISVSDVVSLLSESLALLSLAGLLLLFRRALRRVGDYQYKSFHLKSVVSLVVSLCVFIVFGKLIVLADWAAGSSFVIDFLSVTSQIFIAMFGTTFLQLLLRSVRGRLHRLVLYVVYSVFTVILLSVAFFFLAVLPVPDWIFTLLVCASLVSVLVGFFCLYAMLEQRHRHIELMGHPQDDE</sequence>
<feature type="transmembrane region" description="Helical" evidence="1">
    <location>
        <begin position="21"/>
        <end position="39"/>
    </location>
</feature>
<feature type="transmembrane region" description="Helical" evidence="1">
    <location>
        <begin position="162"/>
        <end position="185"/>
    </location>
</feature>
<keyword evidence="1" id="KW-0812">Transmembrane</keyword>
<feature type="transmembrane region" description="Helical" evidence="1">
    <location>
        <begin position="99"/>
        <end position="119"/>
    </location>
</feature>
<dbReference type="PATRIC" id="fig|28128.5.peg.285"/>
<name>A0A133QLU7_9BACT</name>
<accession>A0A133QLU7</accession>
<dbReference type="AlphaFoldDB" id="A0A133QLU7"/>
<feature type="transmembrane region" description="Helical" evidence="1">
    <location>
        <begin position="191"/>
        <end position="215"/>
    </location>
</feature>
<evidence type="ECO:0000256" key="1">
    <source>
        <dbReference type="SAM" id="Phobius"/>
    </source>
</evidence>
<dbReference type="Proteomes" id="UP000070533">
    <property type="component" value="Unassembled WGS sequence"/>
</dbReference>
<dbReference type="STRING" id="28128.HMPREF3226_00283"/>
<feature type="transmembrane region" description="Helical" evidence="1">
    <location>
        <begin position="131"/>
        <end position="150"/>
    </location>
</feature>
<comment type="caution">
    <text evidence="2">The sequence shown here is derived from an EMBL/GenBank/DDBJ whole genome shotgun (WGS) entry which is preliminary data.</text>
</comment>